<name>A0A2R6Y3V2_9BACL</name>
<dbReference type="PANTHER" id="PTHR42781:SF4">
    <property type="entry name" value="SPERMIDINE_PUTRESCINE IMPORT ATP-BINDING PROTEIN POTA"/>
    <property type="match status" value="1"/>
</dbReference>
<dbReference type="InterPro" id="IPR027417">
    <property type="entry name" value="P-loop_NTPase"/>
</dbReference>
<dbReference type="EMBL" id="PEBX01000008">
    <property type="protein sequence ID" value="PTQ57338.1"/>
    <property type="molecule type" value="Genomic_DNA"/>
</dbReference>
<keyword evidence="1" id="KW-0813">Transport</keyword>
<dbReference type="PANTHER" id="PTHR42781">
    <property type="entry name" value="SPERMIDINE/PUTRESCINE IMPORT ATP-BINDING PROTEIN POTA"/>
    <property type="match status" value="1"/>
</dbReference>
<evidence type="ECO:0000256" key="1">
    <source>
        <dbReference type="ARBA" id="ARBA00022448"/>
    </source>
</evidence>
<evidence type="ECO:0000259" key="2">
    <source>
        <dbReference type="Pfam" id="PF00005"/>
    </source>
</evidence>
<proteinExistence type="predicted"/>
<dbReference type="AlphaFoldDB" id="A0A2R6Y3V2"/>
<dbReference type="InterPro" id="IPR003439">
    <property type="entry name" value="ABC_transporter-like_ATP-bd"/>
</dbReference>
<dbReference type="GO" id="GO:0005524">
    <property type="term" value="F:ATP binding"/>
    <property type="evidence" value="ECO:0007669"/>
    <property type="project" value="InterPro"/>
</dbReference>
<reference evidence="4" key="1">
    <citation type="journal article" date="2018" name="Sci. Rep.">
        <title>Lignite coal burning seam in the remote Altai Mountains harbors a hydrogen-driven thermophilic microbial community.</title>
        <authorList>
            <person name="Kadnikov V.V."/>
            <person name="Mardanov A.V."/>
            <person name="Ivasenko D.A."/>
            <person name="Antsiferov D.V."/>
            <person name="Beletsky A.V."/>
            <person name="Karnachuk O.V."/>
            <person name="Ravin N.V."/>
        </authorList>
    </citation>
    <scope>NUCLEOTIDE SEQUENCE [LARGE SCALE GENOMIC DNA]</scope>
</reference>
<dbReference type="GO" id="GO:0016887">
    <property type="term" value="F:ATP hydrolysis activity"/>
    <property type="evidence" value="ECO:0007669"/>
    <property type="project" value="InterPro"/>
</dbReference>
<organism evidence="3 4">
    <name type="scientific">Candidatus Carbonibacillus altaicus</name>
    <dbReference type="NCBI Taxonomy" id="2163959"/>
    <lineage>
        <taxon>Bacteria</taxon>
        <taxon>Bacillati</taxon>
        <taxon>Bacillota</taxon>
        <taxon>Bacilli</taxon>
        <taxon>Bacillales</taxon>
        <taxon>Candidatus Carbonibacillus</taxon>
    </lineage>
</organism>
<dbReference type="SUPFAM" id="SSF52540">
    <property type="entry name" value="P-loop containing nucleoside triphosphate hydrolases"/>
    <property type="match status" value="1"/>
</dbReference>
<dbReference type="Pfam" id="PF00005">
    <property type="entry name" value="ABC_tran"/>
    <property type="match status" value="1"/>
</dbReference>
<comment type="caution">
    <text evidence="3">The sequence shown here is derived from an EMBL/GenBank/DDBJ whole genome shotgun (WGS) entry which is preliminary data.</text>
</comment>
<evidence type="ECO:0000313" key="3">
    <source>
        <dbReference type="EMBL" id="PTQ57338.1"/>
    </source>
</evidence>
<evidence type="ECO:0000313" key="4">
    <source>
        <dbReference type="Proteomes" id="UP000244338"/>
    </source>
</evidence>
<protein>
    <submittedName>
        <fullName evidence="3">Hydroxymethylpyrimidine ABC transporter, ATPase component</fullName>
    </submittedName>
</protein>
<dbReference type="Proteomes" id="UP000244338">
    <property type="component" value="Unassembled WGS sequence"/>
</dbReference>
<feature type="domain" description="ABC transporter" evidence="2">
    <location>
        <begin position="17"/>
        <end position="62"/>
    </location>
</feature>
<gene>
    <name evidence="3" type="ORF">BSOLF_1654</name>
</gene>
<dbReference type="InterPro" id="IPR050093">
    <property type="entry name" value="ABC_SmlMolc_Importer"/>
</dbReference>
<sequence>MEEKIAPIDANMVCVTPERADALLAEVGLPGTARRYPHELSGGMRQRAALVRMLMTGPDILLTPLSLSPEPCSTMTATTT</sequence>
<dbReference type="Gene3D" id="3.40.50.300">
    <property type="entry name" value="P-loop containing nucleotide triphosphate hydrolases"/>
    <property type="match status" value="1"/>
</dbReference>
<accession>A0A2R6Y3V2</accession>